<reference evidence="2" key="1">
    <citation type="journal article" date="2022" name="Mol. Ecol. Resour.">
        <title>The genomes of chicory, endive, great burdock and yacon provide insights into Asteraceae palaeo-polyploidization history and plant inulin production.</title>
        <authorList>
            <person name="Fan W."/>
            <person name="Wang S."/>
            <person name="Wang H."/>
            <person name="Wang A."/>
            <person name="Jiang F."/>
            <person name="Liu H."/>
            <person name="Zhao H."/>
            <person name="Xu D."/>
            <person name="Zhang Y."/>
        </authorList>
    </citation>
    <scope>NUCLEOTIDE SEQUENCE [LARGE SCALE GENOMIC DNA]</scope>
    <source>
        <strain evidence="2">cv. Punajuju</strain>
    </source>
</reference>
<protein>
    <submittedName>
        <fullName evidence="1">Uncharacterized protein</fullName>
    </submittedName>
</protein>
<sequence length="591" mass="66228">MDVLPALPVGFRFRPTDQELINHYLRLKINGYDDDVSCIREVDVCKKEPWDLPDLSVIESIDNEWFFFCPKDRKYQNGQRSNRATIAGYWKATGKDRTIKTARGTREIGKKKTLVFYLGRAPKAERTHWVIHEYCATEKELDGTHSGQTPFVLCRLFKKYDGKDDDPGSPKFNDASSPSLVKSSTEDPPSEPVTPMLTGQIEDTDTENVDPLDYLDLQGLCDPVPDHLDSNIFSPLHSQMHLEFGSSYLGNPNDSLQYQYGTNAKDIMEFLDNVLVEPDRFPLEDTGYEDAWAPQASMETEFMSESKGKMVQQQVHLASDFSASGAYSQDTGAPLHMEYELQGNFPDPNVNWFPPVEEQVNSLAKEEQFGNDGHLLESENDVNSGMGIIIRNWKKAKLPGLPFQGTANRRLRVNMKLCVRSSNHEQLTNLGSNEESHEEKSSMAEVDHYKDAMEEDHVASHDGNNSGTGIVIRTRENPITSSSLPFQGTASRRIRLQRKLQLGFIRQPMNLGADEEKSSVTEAKEETEILTDEKTVDQDSGSDVIQANEPSFFSKAKMALASIPAVLYMPKVVVVIGMCAGAIALWKGLAI</sequence>
<proteinExistence type="predicted"/>
<dbReference type="Proteomes" id="UP001055811">
    <property type="component" value="Linkage Group LG02"/>
</dbReference>
<accession>A0ACB9G468</accession>
<evidence type="ECO:0000313" key="1">
    <source>
        <dbReference type="EMBL" id="KAI3778217.1"/>
    </source>
</evidence>
<comment type="caution">
    <text evidence="1">The sequence shown here is derived from an EMBL/GenBank/DDBJ whole genome shotgun (WGS) entry which is preliminary data.</text>
</comment>
<evidence type="ECO:0000313" key="2">
    <source>
        <dbReference type="Proteomes" id="UP001055811"/>
    </source>
</evidence>
<gene>
    <name evidence="1" type="ORF">L2E82_07340</name>
</gene>
<keyword evidence="2" id="KW-1185">Reference proteome</keyword>
<name>A0ACB9G468_CICIN</name>
<organism evidence="1 2">
    <name type="scientific">Cichorium intybus</name>
    <name type="common">Chicory</name>
    <dbReference type="NCBI Taxonomy" id="13427"/>
    <lineage>
        <taxon>Eukaryota</taxon>
        <taxon>Viridiplantae</taxon>
        <taxon>Streptophyta</taxon>
        <taxon>Embryophyta</taxon>
        <taxon>Tracheophyta</taxon>
        <taxon>Spermatophyta</taxon>
        <taxon>Magnoliopsida</taxon>
        <taxon>eudicotyledons</taxon>
        <taxon>Gunneridae</taxon>
        <taxon>Pentapetalae</taxon>
        <taxon>asterids</taxon>
        <taxon>campanulids</taxon>
        <taxon>Asterales</taxon>
        <taxon>Asteraceae</taxon>
        <taxon>Cichorioideae</taxon>
        <taxon>Cichorieae</taxon>
        <taxon>Cichoriinae</taxon>
        <taxon>Cichorium</taxon>
    </lineage>
</organism>
<reference evidence="1 2" key="2">
    <citation type="journal article" date="2022" name="Mol. Ecol. Resour.">
        <title>The genomes of chicory, endive, great burdock and yacon provide insights into Asteraceae paleo-polyploidization history and plant inulin production.</title>
        <authorList>
            <person name="Fan W."/>
            <person name="Wang S."/>
            <person name="Wang H."/>
            <person name="Wang A."/>
            <person name="Jiang F."/>
            <person name="Liu H."/>
            <person name="Zhao H."/>
            <person name="Xu D."/>
            <person name="Zhang Y."/>
        </authorList>
    </citation>
    <scope>NUCLEOTIDE SEQUENCE [LARGE SCALE GENOMIC DNA]</scope>
    <source>
        <strain evidence="2">cv. Punajuju</strain>
        <tissue evidence="1">Leaves</tissue>
    </source>
</reference>
<dbReference type="EMBL" id="CM042010">
    <property type="protein sequence ID" value="KAI3778217.1"/>
    <property type="molecule type" value="Genomic_DNA"/>
</dbReference>